<comment type="caution">
    <text evidence="4">The sequence shown here is derived from an EMBL/GenBank/DDBJ whole genome shotgun (WGS) entry which is preliminary data.</text>
</comment>
<dbReference type="SUPFAM" id="SSF53448">
    <property type="entry name" value="Nucleotide-diphospho-sugar transferases"/>
    <property type="match status" value="1"/>
</dbReference>
<accession>A0ABU7XC33</accession>
<organism evidence="4 5">
    <name type="scientific">Methylocystis borbori</name>
    <dbReference type="NCBI Taxonomy" id="3118750"/>
    <lineage>
        <taxon>Bacteria</taxon>
        <taxon>Pseudomonadati</taxon>
        <taxon>Pseudomonadota</taxon>
        <taxon>Alphaproteobacteria</taxon>
        <taxon>Hyphomicrobiales</taxon>
        <taxon>Methylocystaceae</taxon>
        <taxon>Methylocystis</taxon>
    </lineage>
</organism>
<evidence type="ECO:0000256" key="1">
    <source>
        <dbReference type="ARBA" id="ARBA00038494"/>
    </source>
</evidence>
<dbReference type="GO" id="GO:0016757">
    <property type="term" value="F:glycosyltransferase activity"/>
    <property type="evidence" value="ECO:0007669"/>
    <property type="project" value="UniProtKB-KW"/>
</dbReference>
<evidence type="ECO:0000259" key="3">
    <source>
        <dbReference type="Pfam" id="PF00535"/>
    </source>
</evidence>
<keyword evidence="4" id="KW-0808">Transferase</keyword>
<keyword evidence="4" id="KW-0328">Glycosyltransferase</keyword>
<gene>
    <name evidence="4" type="ORF">V3H18_00215</name>
</gene>
<dbReference type="Pfam" id="PF00535">
    <property type="entry name" value="Glycos_transf_2"/>
    <property type="match status" value="1"/>
</dbReference>
<sequence length="261" mass="29776">MLQLITPVILTFNEEANIERTLKALHWADDIVIVDSYSTDRTIDIISNFPKARIVQRRFDAHANQWNFAIGESGIGTEWILALDADYLLTDEFVSELAGLDPRGACSAYAADFTYCVMGRPLRGTLYPAVTLLFRRLGARYVQTGHTQRLEIDGPIRRLGAKILHDDRKPLSRWLTSQRNYAHLEAEHLLNSPRTALRATDRVRSMAWPAPVLVFIYVLLVKGCILDGWPGWLYVLQRTLAEIMIAMEIVERSLRLDAQRK</sequence>
<comment type="similarity">
    <text evidence="1">Belongs to the glycosyltransferase 2 family. WaaE/KdtX subfamily.</text>
</comment>
<dbReference type="CDD" id="cd02511">
    <property type="entry name" value="Beta4Glucosyltransferase"/>
    <property type="match status" value="1"/>
</dbReference>
<feature type="domain" description="Glycosyltransferase 2-like" evidence="3">
    <location>
        <begin position="8"/>
        <end position="100"/>
    </location>
</feature>
<protein>
    <submittedName>
        <fullName evidence="4">Glycosyltransferase family 2 protein</fullName>
        <ecNumber evidence="4">2.4.-.-</ecNumber>
    </submittedName>
</protein>
<evidence type="ECO:0000256" key="2">
    <source>
        <dbReference type="SAM" id="Phobius"/>
    </source>
</evidence>
<dbReference type="PANTHER" id="PTHR43630:SF2">
    <property type="entry name" value="GLYCOSYLTRANSFERASE"/>
    <property type="match status" value="1"/>
</dbReference>
<keyword evidence="5" id="KW-1185">Reference proteome</keyword>
<dbReference type="RefSeq" id="WP_332079830.1">
    <property type="nucleotide sequence ID" value="NZ_JAZHYN010000001.1"/>
</dbReference>
<evidence type="ECO:0000313" key="4">
    <source>
        <dbReference type="EMBL" id="MEF3364950.1"/>
    </source>
</evidence>
<keyword evidence="2" id="KW-0472">Membrane</keyword>
<dbReference type="PANTHER" id="PTHR43630">
    <property type="entry name" value="POLY-BETA-1,6-N-ACETYL-D-GLUCOSAMINE SYNTHASE"/>
    <property type="match status" value="1"/>
</dbReference>
<feature type="transmembrane region" description="Helical" evidence="2">
    <location>
        <begin position="206"/>
        <end position="225"/>
    </location>
</feature>
<dbReference type="EC" id="2.4.-.-" evidence="4"/>
<proteinExistence type="inferred from homology"/>
<reference evidence="4 5" key="1">
    <citation type="submission" date="2024-02" db="EMBL/GenBank/DDBJ databases">
        <authorList>
            <person name="Grouzdev D."/>
        </authorList>
    </citation>
    <scope>NUCLEOTIDE SEQUENCE [LARGE SCALE GENOMIC DNA]</scope>
    <source>
        <strain evidence="4 5">9N</strain>
    </source>
</reference>
<keyword evidence="2" id="KW-0812">Transmembrane</keyword>
<name>A0ABU7XC33_9HYPH</name>
<dbReference type="EMBL" id="JAZHYN010000001">
    <property type="protein sequence ID" value="MEF3364950.1"/>
    <property type="molecule type" value="Genomic_DNA"/>
</dbReference>
<keyword evidence="2" id="KW-1133">Transmembrane helix</keyword>
<dbReference type="Proteomes" id="UP001350748">
    <property type="component" value="Unassembled WGS sequence"/>
</dbReference>
<dbReference type="Gene3D" id="3.90.550.10">
    <property type="entry name" value="Spore Coat Polysaccharide Biosynthesis Protein SpsA, Chain A"/>
    <property type="match status" value="1"/>
</dbReference>
<dbReference type="InterPro" id="IPR029044">
    <property type="entry name" value="Nucleotide-diphossugar_trans"/>
</dbReference>
<dbReference type="InterPro" id="IPR001173">
    <property type="entry name" value="Glyco_trans_2-like"/>
</dbReference>
<evidence type="ECO:0000313" key="5">
    <source>
        <dbReference type="Proteomes" id="UP001350748"/>
    </source>
</evidence>